<evidence type="ECO:0000259" key="7">
    <source>
        <dbReference type="PROSITE" id="PS51755"/>
    </source>
</evidence>
<evidence type="ECO:0000256" key="6">
    <source>
        <dbReference type="SAM" id="MobiDB-lite"/>
    </source>
</evidence>
<reference evidence="8 9" key="1">
    <citation type="submission" date="2021-01" db="EMBL/GenBank/DDBJ databases">
        <title>Whole genome shotgun sequence of Plantactinospora mayteni NBRC 109088.</title>
        <authorList>
            <person name="Komaki H."/>
            <person name="Tamura T."/>
        </authorList>
    </citation>
    <scope>NUCLEOTIDE SEQUENCE [LARGE SCALE GENOMIC DNA]</scope>
    <source>
        <strain evidence="8 9">NBRC 109088</strain>
    </source>
</reference>
<dbReference type="Gene3D" id="1.25.40.10">
    <property type="entry name" value="Tetratricopeptide repeat domain"/>
    <property type="match status" value="1"/>
</dbReference>
<evidence type="ECO:0000256" key="2">
    <source>
        <dbReference type="ARBA" id="ARBA00023015"/>
    </source>
</evidence>
<dbReference type="Pfam" id="PF00486">
    <property type="entry name" value="Trans_reg_C"/>
    <property type="match status" value="1"/>
</dbReference>
<keyword evidence="9" id="KW-1185">Reference proteome</keyword>
<dbReference type="InterPro" id="IPR051677">
    <property type="entry name" value="AfsR-DnrI-RedD_regulator"/>
</dbReference>
<dbReference type="InterPro" id="IPR016032">
    <property type="entry name" value="Sig_transdc_resp-reg_C-effctor"/>
</dbReference>
<dbReference type="SMART" id="SM01043">
    <property type="entry name" value="BTAD"/>
    <property type="match status" value="1"/>
</dbReference>
<evidence type="ECO:0000256" key="1">
    <source>
        <dbReference type="ARBA" id="ARBA00005820"/>
    </source>
</evidence>
<gene>
    <name evidence="8" type="ORF">Pma05_06240</name>
</gene>
<feature type="compositionally biased region" description="Basic residues" evidence="6">
    <location>
        <begin position="352"/>
        <end position="362"/>
    </location>
</feature>
<dbReference type="InterPro" id="IPR005158">
    <property type="entry name" value="BTAD"/>
</dbReference>
<feature type="compositionally biased region" description="Polar residues" evidence="6">
    <location>
        <begin position="391"/>
        <end position="400"/>
    </location>
</feature>
<dbReference type="Pfam" id="PF03704">
    <property type="entry name" value="BTAD"/>
    <property type="match status" value="1"/>
</dbReference>
<proteinExistence type="inferred from homology"/>
<dbReference type="PANTHER" id="PTHR35807:SF1">
    <property type="entry name" value="TRANSCRIPTIONAL REGULATOR REDD"/>
    <property type="match status" value="1"/>
</dbReference>
<dbReference type="InterPro" id="IPR011990">
    <property type="entry name" value="TPR-like_helical_dom_sf"/>
</dbReference>
<comment type="similarity">
    <text evidence="1">Belongs to the AfsR/DnrI/RedD regulatory family.</text>
</comment>
<dbReference type="EMBL" id="BONX01000003">
    <property type="protein sequence ID" value="GIG94051.1"/>
    <property type="molecule type" value="Genomic_DNA"/>
</dbReference>
<sequence>MSGDPPDRPGQLSLARPRQLHKARPQAVVRLSRGDAAETSMRFRILGPLSVEVAGAPLRIRSARVSTLLATLLLEANRTVPTDRLIEAVWGWHAPPTARAQLTIVVSQLRRLLAQAGVARPVVFTETAGYRLAATTDELDALLFERYVADAERAASTGRPAEAVRWFNSALGLWRGPALAGVPGQLVGTAGTLLTERRAAIRARRIALELALGRHADLVTELVGLAAADPFNERFREDLVLALYRSGRVTEALAAYQDFRQRLADEVGIEPAPRLAVLHRRILNRDPALDLPATAPAAPSRTAPTPAPSTDLASAPVPNRTEAAPGDPPGTAVESGGTESNRPGRRPGGPPARRRLVGRPGRRPAGMPGRRPGGQPGGPARRRPSGRDGTTEQPAGQTGDTPGAAWTLPARPEPPTATAPAIAPVTAAPPVPAPTVPETFVAGASVVGASVVGASVVGASVVGAVAVGRSDGELPARPWQLPLAVGADRSLAQAVERLTDGTRRLDRPADGDRDVRRGLAGAYQRLVGCPAVLLRRLGTLPVAEFPGWLAGPLLDTDRSTAEQALAELTDAGLVQPVPDRRTGLPRYRMPELVRLYARERVGFDDPPPIRATAHRRAYWWLLDLALRADRQLPDQVFPAGALGLPQGFGPDAELLRAVDTDPLGWLSAERHLVVGAAGQAGGLGDTELAWRLAVAPTNFLHQRGLTELWQRAVEHGRAAVRGRGGADRAQALLSLGNALLLLSRAESAAAWTAARTARRLFDELGDPDRAAACATVQWLAGQRPGPAANPLGERVGARRGTDEPAPLRTAGTLRGVIRRIGVAPRATPILCPADPPEPPPRRTAAGLPAPRRASPPYSPSVQQPPEVVAVFPGQVRPPDPALSRGE</sequence>
<protein>
    <recommendedName>
        <fullName evidence="7">OmpR/PhoB-type domain-containing protein</fullName>
    </recommendedName>
</protein>
<comment type="caution">
    <text evidence="8">The sequence shown here is derived from an EMBL/GenBank/DDBJ whole genome shotgun (WGS) entry which is preliminary data.</text>
</comment>
<feature type="region of interest" description="Disordered" evidence="6">
    <location>
        <begin position="290"/>
        <end position="421"/>
    </location>
</feature>
<evidence type="ECO:0000256" key="5">
    <source>
        <dbReference type="PROSITE-ProRule" id="PRU01091"/>
    </source>
</evidence>
<feature type="compositionally biased region" description="Low complexity" evidence="6">
    <location>
        <begin position="290"/>
        <end position="310"/>
    </location>
</feature>
<dbReference type="PROSITE" id="PS51755">
    <property type="entry name" value="OMPR_PHOB"/>
    <property type="match status" value="1"/>
</dbReference>
<evidence type="ECO:0000313" key="9">
    <source>
        <dbReference type="Proteomes" id="UP000621500"/>
    </source>
</evidence>
<feature type="domain" description="OmpR/PhoB-type" evidence="7">
    <location>
        <begin position="28"/>
        <end position="134"/>
    </location>
</feature>
<dbReference type="Gene3D" id="1.10.10.10">
    <property type="entry name" value="Winged helix-like DNA-binding domain superfamily/Winged helix DNA-binding domain"/>
    <property type="match status" value="1"/>
</dbReference>
<feature type="DNA-binding region" description="OmpR/PhoB-type" evidence="5">
    <location>
        <begin position="28"/>
        <end position="134"/>
    </location>
</feature>
<dbReference type="PANTHER" id="PTHR35807">
    <property type="entry name" value="TRANSCRIPTIONAL REGULATOR REDD-RELATED"/>
    <property type="match status" value="1"/>
</dbReference>
<name>A0ABQ4EII8_9ACTN</name>
<evidence type="ECO:0000256" key="3">
    <source>
        <dbReference type="ARBA" id="ARBA00023125"/>
    </source>
</evidence>
<accession>A0ABQ4EII8</accession>
<dbReference type="SMART" id="SM00862">
    <property type="entry name" value="Trans_reg_C"/>
    <property type="match status" value="1"/>
</dbReference>
<dbReference type="SUPFAM" id="SSF46894">
    <property type="entry name" value="C-terminal effector domain of the bipartite response regulators"/>
    <property type="match status" value="1"/>
</dbReference>
<dbReference type="Proteomes" id="UP000621500">
    <property type="component" value="Unassembled WGS sequence"/>
</dbReference>
<organism evidence="8 9">
    <name type="scientific">Plantactinospora mayteni</name>
    <dbReference type="NCBI Taxonomy" id="566021"/>
    <lineage>
        <taxon>Bacteria</taxon>
        <taxon>Bacillati</taxon>
        <taxon>Actinomycetota</taxon>
        <taxon>Actinomycetes</taxon>
        <taxon>Micromonosporales</taxon>
        <taxon>Micromonosporaceae</taxon>
        <taxon>Plantactinospora</taxon>
    </lineage>
</organism>
<evidence type="ECO:0000256" key="4">
    <source>
        <dbReference type="ARBA" id="ARBA00023163"/>
    </source>
</evidence>
<feature type="region of interest" description="Disordered" evidence="6">
    <location>
        <begin position="1"/>
        <end position="27"/>
    </location>
</feature>
<dbReference type="InterPro" id="IPR036388">
    <property type="entry name" value="WH-like_DNA-bd_sf"/>
</dbReference>
<keyword evidence="2" id="KW-0805">Transcription regulation</keyword>
<evidence type="ECO:0000313" key="8">
    <source>
        <dbReference type="EMBL" id="GIG94051.1"/>
    </source>
</evidence>
<keyword evidence="4" id="KW-0804">Transcription</keyword>
<dbReference type="InterPro" id="IPR001867">
    <property type="entry name" value="OmpR/PhoB-type_DNA-bd"/>
</dbReference>
<dbReference type="Pfam" id="PF25872">
    <property type="entry name" value="HTH_77"/>
    <property type="match status" value="1"/>
</dbReference>
<dbReference type="SUPFAM" id="SSF48452">
    <property type="entry name" value="TPR-like"/>
    <property type="match status" value="1"/>
</dbReference>
<feature type="compositionally biased region" description="Low complexity" evidence="6">
    <location>
        <begin position="848"/>
        <end position="868"/>
    </location>
</feature>
<keyword evidence="3 5" id="KW-0238">DNA-binding</keyword>
<feature type="region of interest" description="Disordered" evidence="6">
    <location>
        <begin position="827"/>
        <end position="886"/>
    </location>
</feature>
<dbReference type="InterPro" id="IPR058852">
    <property type="entry name" value="HTH_77"/>
</dbReference>
<dbReference type="CDD" id="cd15831">
    <property type="entry name" value="BTAD"/>
    <property type="match status" value="1"/>
</dbReference>